<evidence type="ECO:0000259" key="6">
    <source>
        <dbReference type="PROSITE" id="PS51160"/>
    </source>
</evidence>
<evidence type="ECO:0000256" key="1">
    <source>
        <dbReference type="ARBA" id="ARBA00005614"/>
    </source>
</evidence>
<feature type="domain" description="Acylphosphatase-like" evidence="6">
    <location>
        <begin position="6"/>
        <end position="93"/>
    </location>
</feature>
<evidence type="ECO:0000313" key="8">
    <source>
        <dbReference type="Proteomes" id="UP000229054"/>
    </source>
</evidence>
<dbReference type="InterPro" id="IPR017968">
    <property type="entry name" value="Acylphosphatase_CS"/>
</dbReference>
<evidence type="ECO:0000256" key="5">
    <source>
        <dbReference type="RuleBase" id="RU004168"/>
    </source>
</evidence>
<dbReference type="InterPro" id="IPR036046">
    <property type="entry name" value="Acylphosphatase-like_dom_sf"/>
</dbReference>
<evidence type="ECO:0000256" key="4">
    <source>
        <dbReference type="PROSITE-ProRule" id="PRU00520"/>
    </source>
</evidence>
<dbReference type="GO" id="GO:0003998">
    <property type="term" value="F:acylphosphatase activity"/>
    <property type="evidence" value="ECO:0007669"/>
    <property type="project" value="UniProtKB-EC"/>
</dbReference>
<comment type="catalytic activity">
    <reaction evidence="3 4">
        <text>an acyl phosphate + H2O = a carboxylate + phosphate + H(+)</text>
        <dbReference type="Rhea" id="RHEA:14965"/>
        <dbReference type="ChEBI" id="CHEBI:15377"/>
        <dbReference type="ChEBI" id="CHEBI:15378"/>
        <dbReference type="ChEBI" id="CHEBI:29067"/>
        <dbReference type="ChEBI" id="CHEBI:43474"/>
        <dbReference type="ChEBI" id="CHEBI:59918"/>
        <dbReference type="EC" id="3.6.1.7"/>
    </reaction>
</comment>
<dbReference type="Pfam" id="PF00708">
    <property type="entry name" value="Acylphosphatase"/>
    <property type="match status" value="1"/>
</dbReference>
<dbReference type="Gene3D" id="3.30.70.100">
    <property type="match status" value="1"/>
</dbReference>
<evidence type="ECO:0000256" key="2">
    <source>
        <dbReference type="ARBA" id="ARBA00012150"/>
    </source>
</evidence>
<evidence type="ECO:0000256" key="3">
    <source>
        <dbReference type="ARBA" id="ARBA00047645"/>
    </source>
</evidence>
<feature type="active site" evidence="4">
    <location>
        <position position="39"/>
    </location>
</feature>
<accession>A0A2G9YSU1</accession>
<reference evidence="7 8" key="1">
    <citation type="submission" date="2017-09" db="EMBL/GenBank/DDBJ databases">
        <title>Depth-based differentiation of microbial function through sediment-hosted aquifers and enrichment of novel symbionts in the deep terrestrial subsurface.</title>
        <authorList>
            <person name="Probst A.J."/>
            <person name="Ladd B."/>
            <person name="Jarett J.K."/>
            <person name="Geller-Mcgrath D.E."/>
            <person name="Sieber C.M."/>
            <person name="Emerson J.B."/>
            <person name="Anantharaman K."/>
            <person name="Thomas B.C."/>
            <person name="Malmstrom R."/>
            <person name="Stieglmeier M."/>
            <person name="Klingl A."/>
            <person name="Woyke T."/>
            <person name="Ryan C.M."/>
            <person name="Banfield J.F."/>
        </authorList>
    </citation>
    <scope>NUCLEOTIDE SEQUENCE [LARGE SCALE GENOMIC DNA]</scope>
    <source>
        <strain evidence="7">CG23_combo_of_CG06-09_8_20_14_all_39_25</strain>
    </source>
</reference>
<dbReference type="PANTHER" id="PTHR47268:SF4">
    <property type="entry name" value="ACYLPHOSPHATASE"/>
    <property type="match status" value="1"/>
</dbReference>
<feature type="active site" evidence="4">
    <location>
        <position position="21"/>
    </location>
</feature>
<dbReference type="AlphaFoldDB" id="A0A2G9YSU1"/>
<dbReference type="InterPro" id="IPR001792">
    <property type="entry name" value="Acylphosphatase-like_dom"/>
</dbReference>
<protein>
    <recommendedName>
        <fullName evidence="2 4">acylphosphatase</fullName>
        <ecNumber evidence="2 4">3.6.1.7</ecNumber>
    </recommendedName>
</protein>
<sequence>MSENIRAHIFVSGRVQGVFFRAETHQKARQLGLTGWVKNLSDGRLEAVFEGKRVQIGQMLNWAKSGPPGAIVKDLDLIWEEYKAEFSQFEIKHG</sequence>
<organism evidence="7 8">
    <name type="scientific">Candidatus Nealsonbacteria bacterium CG23_combo_of_CG06-09_8_20_14_all_39_25</name>
    <dbReference type="NCBI Taxonomy" id="1974723"/>
    <lineage>
        <taxon>Bacteria</taxon>
        <taxon>Candidatus Nealsoniibacteriota</taxon>
    </lineage>
</organism>
<gene>
    <name evidence="7" type="ORF">COX38_01400</name>
</gene>
<keyword evidence="4" id="KW-0378">Hydrolase</keyword>
<dbReference type="PANTHER" id="PTHR47268">
    <property type="entry name" value="ACYLPHOSPHATASE"/>
    <property type="match status" value="1"/>
</dbReference>
<dbReference type="PRINTS" id="PR00112">
    <property type="entry name" value="ACYLPHPHTASE"/>
</dbReference>
<comment type="similarity">
    <text evidence="1 5">Belongs to the acylphosphatase family.</text>
</comment>
<dbReference type="PROSITE" id="PS00150">
    <property type="entry name" value="ACYLPHOSPHATASE_1"/>
    <property type="match status" value="1"/>
</dbReference>
<name>A0A2G9YSU1_9BACT</name>
<dbReference type="PROSITE" id="PS51160">
    <property type="entry name" value="ACYLPHOSPHATASE_3"/>
    <property type="match status" value="1"/>
</dbReference>
<evidence type="ECO:0000313" key="7">
    <source>
        <dbReference type="EMBL" id="PIP22297.1"/>
    </source>
</evidence>
<dbReference type="Proteomes" id="UP000229054">
    <property type="component" value="Unassembled WGS sequence"/>
</dbReference>
<dbReference type="SUPFAM" id="SSF54975">
    <property type="entry name" value="Acylphosphatase/BLUF domain-like"/>
    <property type="match status" value="1"/>
</dbReference>
<comment type="caution">
    <text evidence="7">The sequence shown here is derived from an EMBL/GenBank/DDBJ whole genome shotgun (WGS) entry which is preliminary data.</text>
</comment>
<proteinExistence type="inferred from homology"/>
<dbReference type="EMBL" id="PCRN01000056">
    <property type="protein sequence ID" value="PIP22297.1"/>
    <property type="molecule type" value="Genomic_DNA"/>
</dbReference>
<dbReference type="NCBIfam" id="NF011016">
    <property type="entry name" value="PRK14444.1"/>
    <property type="match status" value="1"/>
</dbReference>
<dbReference type="InterPro" id="IPR020456">
    <property type="entry name" value="Acylphosphatase"/>
</dbReference>
<dbReference type="EC" id="3.6.1.7" evidence="2 4"/>